<dbReference type="PANTHER" id="PTHR12697:SF5">
    <property type="entry name" value="DEOXYHYPUSINE HYDROXYLASE"/>
    <property type="match status" value="1"/>
</dbReference>
<dbReference type="AlphaFoldDB" id="A0A8J2SHP1"/>
<dbReference type="InterPro" id="IPR004155">
    <property type="entry name" value="PBS_lyase_HEAT"/>
</dbReference>
<evidence type="ECO:0000256" key="7">
    <source>
        <dbReference type="ARBA" id="ARBA00023033"/>
    </source>
</evidence>
<dbReference type="UniPathway" id="UPA00354"/>
<gene>
    <name evidence="10" type="ORF">PECAL_2P09930</name>
</gene>
<feature type="binding site" evidence="9">
    <location>
        <position position="285"/>
    </location>
    <ligand>
        <name>Fe cation</name>
        <dbReference type="ChEBI" id="CHEBI:24875"/>
        <label>2</label>
    </ligand>
</feature>
<dbReference type="EC" id="1.14.99.29" evidence="9"/>
<feature type="binding site" evidence="9">
    <location>
        <position position="252"/>
    </location>
    <ligand>
        <name>Fe cation</name>
        <dbReference type="ChEBI" id="CHEBI:24875"/>
        <label>2</label>
    </ligand>
</feature>
<dbReference type="Pfam" id="PF13646">
    <property type="entry name" value="HEAT_2"/>
    <property type="match status" value="2"/>
</dbReference>
<dbReference type="GO" id="GO:0019135">
    <property type="term" value="F:deoxyhypusine monooxygenase activity"/>
    <property type="evidence" value="ECO:0007669"/>
    <property type="project" value="UniProtKB-UniRule"/>
</dbReference>
<feature type="binding site" evidence="9">
    <location>
        <position position="122"/>
    </location>
    <ligand>
        <name>Fe cation</name>
        <dbReference type="ChEBI" id="CHEBI:24875"/>
        <label>1</label>
    </ligand>
</feature>
<proteinExistence type="inferred from homology"/>
<dbReference type="EMBL" id="CAKKNE010000002">
    <property type="protein sequence ID" value="CAH0367947.1"/>
    <property type="molecule type" value="Genomic_DNA"/>
</dbReference>
<dbReference type="InterPro" id="IPR027517">
    <property type="entry name" value="Deoxyhypusine_hydroxylase"/>
</dbReference>
<evidence type="ECO:0000256" key="1">
    <source>
        <dbReference type="ARBA" id="ARBA00000068"/>
    </source>
</evidence>
<feature type="binding site" evidence="9">
    <location>
        <position position="89"/>
    </location>
    <ligand>
        <name>Fe cation</name>
        <dbReference type="ChEBI" id="CHEBI:24875"/>
        <label>1</label>
    </ligand>
</feature>
<dbReference type="OrthoDB" id="421002at2759"/>
<keyword evidence="3 9" id="KW-0479">Metal-binding</keyword>
<evidence type="ECO:0000256" key="6">
    <source>
        <dbReference type="ARBA" id="ARBA00023004"/>
    </source>
</evidence>
<dbReference type="SUPFAM" id="SSF48371">
    <property type="entry name" value="ARM repeat"/>
    <property type="match status" value="1"/>
</dbReference>
<evidence type="ECO:0000313" key="10">
    <source>
        <dbReference type="EMBL" id="CAH0367947.1"/>
    </source>
</evidence>
<comment type="cofactor">
    <cofactor evidence="9">
        <name>Fe(2+)</name>
        <dbReference type="ChEBI" id="CHEBI:29033"/>
    </cofactor>
    <text evidence="9">Binds 2 Fe(2+) ions per subunit.</text>
</comment>
<evidence type="ECO:0000256" key="2">
    <source>
        <dbReference type="ARBA" id="ARBA00005041"/>
    </source>
</evidence>
<comment type="caution">
    <text evidence="10">The sequence shown here is derived from an EMBL/GenBank/DDBJ whole genome shotgun (WGS) entry which is preliminary data.</text>
</comment>
<sequence length="358" mass="38905">MATFQQPPTEVLICSLVPAAELEDVGIQTKCAFATQTPGDLPVAQRMRAAYWLKHAYDNGDDEAEKRSARRALERAAAHAPHGSLLRHECAYVLGQLRDAQAAPALQTILCDTAEDAMLRHECAEALGAIGEGDAVLERLSRDASEPFEVRQTCEIARDFLKWRRAGSEGAAPIACACMLSPFNSHDPAPPDPAHVNWSCDQLEDKLRDASADMFERYRCMFSLRNRGGEDCVRALGRTLSCDQSSPLLRHEVAFVLGQLQHPASLEYLEASLRRKGEHAIVRHEAAEAAGALEGCWEACEKLLGEFRNDADVVVAQSCEVALDAADYFGRASFAQEKAGHFNLAGALGDLAVATSGD</sequence>
<protein>
    <recommendedName>
        <fullName evidence="9">Deoxyhypusine hydroxylase</fullName>
        <shortName evidence="9">DOHH</shortName>
        <ecNumber evidence="9">1.14.99.29</ecNumber>
    </recommendedName>
    <alternativeName>
        <fullName evidence="9">Deoxyhypusine dioxygenase</fullName>
    </alternativeName>
    <alternativeName>
        <fullName evidence="9">Deoxyhypusine monooxygenase</fullName>
    </alternativeName>
</protein>
<dbReference type="PANTHER" id="PTHR12697">
    <property type="entry name" value="PBS LYASE HEAT-LIKE PROTEIN"/>
    <property type="match status" value="1"/>
</dbReference>
<reference evidence="10" key="1">
    <citation type="submission" date="2021-11" db="EMBL/GenBank/DDBJ databases">
        <authorList>
            <consortium name="Genoscope - CEA"/>
            <person name="William W."/>
        </authorList>
    </citation>
    <scope>NUCLEOTIDE SEQUENCE</scope>
</reference>
<comment type="pathway">
    <text evidence="2 9">Protein modification; eIF5A hypusination.</text>
</comment>
<keyword evidence="11" id="KW-1185">Reference proteome</keyword>
<evidence type="ECO:0000256" key="5">
    <source>
        <dbReference type="ARBA" id="ARBA00023002"/>
    </source>
</evidence>
<keyword evidence="8 9" id="KW-0386">Hypusine biosynthesis</keyword>
<dbReference type="Proteomes" id="UP000789595">
    <property type="component" value="Unassembled WGS sequence"/>
</dbReference>
<dbReference type="HAMAP" id="MF_03101">
    <property type="entry name" value="Deoxyhypusine_hydroxylase"/>
    <property type="match status" value="1"/>
</dbReference>
<dbReference type="GO" id="GO:0046872">
    <property type="term" value="F:metal ion binding"/>
    <property type="evidence" value="ECO:0007669"/>
    <property type="project" value="UniProtKB-KW"/>
</dbReference>
<feature type="binding site" evidence="9">
    <location>
        <position position="121"/>
    </location>
    <ligand>
        <name>Fe cation</name>
        <dbReference type="ChEBI" id="CHEBI:24875"/>
        <label>1</label>
    </ligand>
</feature>
<keyword evidence="7 9" id="KW-0503">Monooxygenase</keyword>
<evidence type="ECO:0000256" key="3">
    <source>
        <dbReference type="ARBA" id="ARBA00022723"/>
    </source>
</evidence>
<dbReference type="SMART" id="SM00567">
    <property type="entry name" value="EZ_HEAT"/>
    <property type="match status" value="5"/>
</dbReference>
<organism evidence="10 11">
    <name type="scientific">Pelagomonas calceolata</name>
    <dbReference type="NCBI Taxonomy" id="35677"/>
    <lineage>
        <taxon>Eukaryota</taxon>
        <taxon>Sar</taxon>
        <taxon>Stramenopiles</taxon>
        <taxon>Ochrophyta</taxon>
        <taxon>Pelagophyceae</taxon>
        <taxon>Pelagomonadales</taxon>
        <taxon>Pelagomonadaceae</taxon>
        <taxon>Pelagomonas</taxon>
    </lineage>
</organism>
<dbReference type="InterPro" id="IPR011989">
    <property type="entry name" value="ARM-like"/>
</dbReference>
<feature type="binding site" evidence="9">
    <location>
        <position position="251"/>
    </location>
    <ligand>
        <name>Fe cation</name>
        <dbReference type="ChEBI" id="CHEBI:24875"/>
        <label>2</label>
    </ligand>
</feature>
<comment type="function">
    <text evidence="9">Catalyzes the hydroxylation of the N(6)-(4-aminobutyl)-L-lysine intermediate to form hypusine, an essential post-translational modification only found in mature eIF-5A factor.</text>
</comment>
<evidence type="ECO:0000256" key="4">
    <source>
        <dbReference type="ARBA" id="ARBA00022737"/>
    </source>
</evidence>
<dbReference type="Gene3D" id="1.25.10.10">
    <property type="entry name" value="Leucine-rich Repeat Variant"/>
    <property type="match status" value="2"/>
</dbReference>
<comment type="similarity">
    <text evidence="9">Belongs to the deoxyhypusine hydroxylase family.</text>
</comment>
<evidence type="ECO:0000313" key="11">
    <source>
        <dbReference type="Proteomes" id="UP000789595"/>
    </source>
</evidence>
<keyword evidence="5 9" id="KW-0560">Oxidoreductase</keyword>
<comment type="catalytic activity">
    <reaction evidence="1 9">
        <text>[eIF5A protein]-deoxyhypusine + AH2 + O2 = [eIF5A protein]-hypusine + A + H2O</text>
        <dbReference type="Rhea" id="RHEA:14101"/>
        <dbReference type="Rhea" id="RHEA-COMP:10144"/>
        <dbReference type="Rhea" id="RHEA-COMP:12592"/>
        <dbReference type="ChEBI" id="CHEBI:13193"/>
        <dbReference type="ChEBI" id="CHEBI:15377"/>
        <dbReference type="ChEBI" id="CHEBI:15379"/>
        <dbReference type="ChEBI" id="CHEBI:17499"/>
        <dbReference type="ChEBI" id="CHEBI:82657"/>
        <dbReference type="ChEBI" id="CHEBI:91175"/>
        <dbReference type="EC" id="1.14.99.29"/>
    </reaction>
</comment>
<evidence type="ECO:0000256" key="8">
    <source>
        <dbReference type="ARBA" id="ARBA00023256"/>
    </source>
</evidence>
<name>A0A8J2SHP1_9STRA</name>
<feature type="binding site" evidence="9">
    <location>
        <position position="284"/>
    </location>
    <ligand>
        <name>Fe cation</name>
        <dbReference type="ChEBI" id="CHEBI:24875"/>
        <label>2</label>
    </ligand>
</feature>
<evidence type="ECO:0000256" key="9">
    <source>
        <dbReference type="HAMAP-Rule" id="MF_03101"/>
    </source>
</evidence>
<feature type="binding site" evidence="9">
    <location>
        <position position="88"/>
    </location>
    <ligand>
        <name>Fe cation</name>
        <dbReference type="ChEBI" id="CHEBI:24875"/>
        <label>1</label>
    </ligand>
</feature>
<dbReference type="InterPro" id="IPR016024">
    <property type="entry name" value="ARM-type_fold"/>
</dbReference>
<accession>A0A8J2SHP1</accession>
<keyword evidence="4" id="KW-0677">Repeat</keyword>
<keyword evidence="6 9" id="KW-0408">Iron</keyword>